<dbReference type="Proteomes" id="UP000444721">
    <property type="component" value="Unassembled WGS sequence"/>
</dbReference>
<dbReference type="AlphaFoldDB" id="A0A6A5C5T9"/>
<feature type="domain" description="Deacetylase sirtuin-type" evidence="4">
    <location>
        <begin position="101"/>
        <end position="459"/>
    </location>
</feature>
<dbReference type="InterPro" id="IPR029035">
    <property type="entry name" value="DHS-like_NAD/FAD-binding_dom"/>
</dbReference>
<evidence type="ECO:0000256" key="3">
    <source>
        <dbReference type="PROSITE-ProRule" id="PRU00236"/>
    </source>
</evidence>
<dbReference type="Gene3D" id="3.40.50.1220">
    <property type="entry name" value="TPP-binding domain"/>
    <property type="match status" value="1"/>
</dbReference>
<dbReference type="GO" id="GO:0005634">
    <property type="term" value="C:nucleus"/>
    <property type="evidence" value="ECO:0007669"/>
    <property type="project" value="TreeGrafter"/>
</dbReference>
<protein>
    <recommendedName>
        <fullName evidence="4">Deacetylase sirtuin-type domain-containing protein</fullName>
    </recommendedName>
</protein>
<keyword evidence="1" id="KW-0808">Transferase</keyword>
<keyword evidence="6" id="KW-1185">Reference proteome</keyword>
<name>A0A6A5C5T9_NAEFO</name>
<dbReference type="VEuPathDB" id="AmoebaDB:NF0034640"/>
<dbReference type="InterPro" id="IPR026591">
    <property type="entry name" value="Sirtuin_cat_small_dom_sf"/>
</dbReference>
<dbReference type="RefSeq" id="XP_044567164.1">
    <property type="nucleotide sequence ID" value="XM_044701783.1"/>
</dbReference>
<evidence type="ECO:0000256" key="1">
    <source>
        <dbReference type="ARBA" id="ARBA00022679"/>
    </source>
</evidence>
<dbReference type="InterPro" id="IPR050134">
    <property type="entry name" value="NAD-dep_sirtuin_deacylases"/>
</dbReference>
<dbReference type="OrthoDB" id="2919105at2759"/>
<dbReference type="Gene3D" id="3.30.1600.10">
    <property type="entry name" value="SIR2/SIRT2 'Small Domain"/>
    <property type="match status" value="1"/>
</dbReference>
<organism evidence="5 6">
    <name type="scientific">Naegleria fowleri</name>
    <name type="common">Brain eating amoeba</name>
    <dbReference type="NCBI Taxonomy" id="5763"/>
    <lineage>
        <taxon>Eukaryota</taxon>
        <taxon>Discoba</taxon>
        <taxon>Heterolobosea</taxon>
        <taxon>Tetramitia</taxon>
        <taxon>Eutetramitia</taxon>
        <taxon>Vahlkampfiidae</taxon>
        <taxon>Naegleria</taxon>
    </lineage>
</organism>
<dbReference type="PANTHER" id="PTHR11085:SF10">
    <property type="entry name" value="NAD-DEPENDENT PROTEIN DEACYLASE SIRTUIN-5, MITOCHONDRIAL-RELATED"/>
    <property type="match status" value="1"/>
</dbReference>
<keyword evidence="2" id="KW-0520">NAD</keyword>
<gene>
    <name evidence="5" type="ORF">FDP41_011381</name>
</gene>
<dbReference type="PROSITE" id="PS50305">
    <property type="entry name" value="SIRTUIN"/>
    <property type="match status" value="1"/>
</dbReference>
<dbReference type="GO" id="GO:0017136">
    <property type="term" value="F:histone deacetylase activity, NAD-dependent"/>
    <property type="evidence" value="ECO:0007669"/>
    <property type="project" value="TreeGrafter"/>
</dbReference>
<comment type="caution">
    <text evidence="3">Lacks conserved residue(s) required for the propagation of feature annotation.</text>
</comment>
<sequence>MNKLMHSIVLSSRKSSSYGVFLRSYHHNTAGVRMNQYLQSRFMFPKGDDIFSFTRNYFTSVVNQTYTEETNKDDDMGYSKIESQSRLREKVSLSKKLKQRALENQFSLEEAINVSTNLIYGKKNIVVMIGPVASTQSRLPKDVFEQATSRYYQQHNSFASHIYGDLHILYNIDNKAIINSLQTEDNNMNDSKQDITPQRYSSGRSKEGIQLQNIKENTIDDLYNSIQFMSNPTPTLQYLQKLHNTFNKNYSKGTPVHDFLLRLKKENKLLRVYTESIDGIEQNILGDNIVVNCLGSLNGFHCDVCGKELDFTSALSQFPNRGSSDRNIRKGKCELMSKQECGLIPNLVLENDTFPKEVRELGENDISESDMIIVIGTPLSRQPLSGLMKMASQNKNITTLWILPRVLLDCYQDNDIPNPLQEFANGTSSRNNVIVLPDEVTIDSFVSSIQTKLLSRQTH</sequence>
<reference evidence="5 6" key="1">
    <citation type="journal article" date="2019" name="Sci. Rep.">
        <title>Nanopore sequencing improves the draft genome of the human pathogenic amoeba Naegleria fowleri.</title>
        <authorList>
            <person name="Liechti N."/>
            <person name="Schurch N."/>
            <person name="Bruggmann R."/>
            <person name="Wittwer M."/>
        </authorList>
    </citation>
    <scope>NUCLEOTIDE SEQUENCE [LARGE SCALE GENOMIC DNA]</scope>
    <source>
        <strain evidence="5 6">ATCC 30894</strain>
    </source>
</reference>
<dbReference type="InterPro" id="IPR026590">
    <property type="entry name" value="Ssirtuin_cat_dom"/>
</dbReference>
<evidence type="ECO:0000313" key="5">
    <source>
        <dbReference type="EMBL" id="KAF0982451.1"/>
    </source>
</evidence>
<dbReference type="InterPro" id="IPR003000">
    <property type="entry name" value="Sirtuin"/>
</dbReference>
<accession>A0A6A5C5T9</accession>
<dbReference type="PANTHER" id="PTHR11085">
    <property type="entry name" value="NAD-DEPENDENT PROTEIN DEACYLASE SIRTUIN-5, MITOCHONDRIAL-RELATED"/>
    <property type="match status" value="1"/>
</dbReference>
<dbReference type="EMBL" id="VFQX01000009">
    <property type="protein sequence ID" value="KAF0982451.1"/>
    <property type="molecule type" value="Genomic_DNA"/>
</dbReference>
<evidence type="ECO:0000256" key="2">
    <source>
        <dbReference type="ARBA" id="ARBA00023027"/>
    </source>
</evidence>
<dbReference type="VEuPathDB" id="AmoebaDB:FDP41_011381"/>
<evidence type="ECO:0000313" key="6">
    <source>
        <dbReference type="Proteomes" id="UP000444721"/>
    </source>
</evidence>
<comment type="caution">
    <text evidence="5">The sequence shown here is derived from an EMBL/GenBank/DDBJ whole genome shotgun (WGS) entry which is preliminary data.</text>
</comment>
<dbReference type="SUPFAM" id="SSF52467">
    <property type="entry name" value="DHS-like NAD/FAD-binding domain"/>
    <property type="match status" value="1"/>
</dbReference>
<dbReference type="GO" id="GO:0070403">
    <property type="term" value="F:NAD+ binding"/>
    <property type="evidence" value="ECO:0007669"/>
    <property type="project" value="InterPro"/>
</dbReference>
<dbReference type="VEuPathDB" id="AmoebaDB:NfTy_019480"/>
<evidence type="ECO:0000259" key="4">
    <source>
        <dbReference type="PROSITE" id="PS50305"/>
    </source>
</evidence>
<dbReference type="Pfam" id="PF02146">
    <property type="entry name" value="SIR2"/>
    <property type="match status" value="1"/>
</dbReference>
<proteinExistence type="predicted"/>
<dbReference type="GeneID" id="68118596"/>